<proteinExistence type="predicted"/>
<dbReference type="Pfam" id="PF00535">
    <property type="entry name" value="Glycos_transf_2"/>
    <property type="match status" value="1"/>
</dbReference>
<feature type="domain" description="Glycosyltransferase 2-like" evidence="2">
    <location>
        <begin position="16"/>
        <end position="179"/>
    </location>
</feature>
<dbReference type="InterPro" id="IPR001173">
    <property type="entry name" value="Glyco_trans_2-like"/>
</dbReference>
<feature type="transmembrane region" description="Helical" evidence="1">
    <location>
        <begin position="274"/>
        <end position="299"/>
    </location>
</feature>
<dbReference type="Gene3D" id="3.90.550.10">
    <property type="entry name" value="Spore Coat Polysaccharide Biosynthesis Protein SpsA, Chain A"/>
    <property type="match status" value="1"/>
</dbReference>
<dbReference type="GO" id="GO:0016740">
    <property type="term" value="F:transferase activity"/>
    <property type="evidence" value="ECO:0007669"/>
    <property type="project" value="UniProtKB-KW"/>
</dbReference>
<evidence type="ECO:0000259" key="2">
    <source>
        <dbReference type="Pfam" id="PF00535"/>
    </source>
</evidence>
<comment type="caution">
    <text evidence="3">The sequence shown here is derived from an EMBL/GenBank/DDBJ whole genome shotgun (WGS) entry which is preliminary data.</text>
</comment>
<evidence type="ECO:0000256" key="1">
    <source>
        <dbReference type="SAM" id="Phobius"/>
    </source>
</evidence>
<gene>
    <name evidence="3" type="ORF">H7E68_02025</name>
</gene>
<dbReference type="InterPro" id="IPR050256">
    <property type="entry name" value="Glycosyltransferase_2"/>
</dbReference>
<dbReference type="InterPro" id="IPR029044">
    <property type="entry name" value="Nucleotide-diphossugar_trans"/>
</dbReference>
<keyword evidence="1" id="KW-0472">Membrane</keyword>
<dbReference type="SUPFAM" id="SSF53448">
    <property type="entry name" value="Nucleotide-diphospho-sugar transferases"/>
    <property type="match status" value="1"/>
</dbReference>
<dbReference type="Proteomes" id="UP000585258">
    <property type="component" value="Unassembled WGS sequence"/>
</dbReference>
<reference evidence="3 4" key="1">
    <citation type="submission" date="2020-08" db="EMBL/GenBank/DDBJ databases">
        <title>Clostridia isolated from Swiss meat.</title>
        <authorList>
            <person name="Wambui J."/>
            <person name="Stevens M.J.A."/>
            <person name="Stephan R."/>
        </authorList>
    </citation>
    <scope>NUCLEOTIDE SEQUENCE [LARGE SCALE GENOMIC DNA]</scope>
    <source>
        <strain evidence="3 4">CM001</strain>
    </source>
</reference>
<keyword evidence="3" id="KW-0808">Transferase</keyword>
<keyword evidence="1" id="KW-0812">Transmembrane</keyword>
<dbReference type="CDD" id="cd04187">
    <property type="entry name" value="DPM1_like_bac"/>
    <property type="match status" value="1"/>
</dbReference>
<keyword evidence="1" id="KW-1133">Transmembrane helix</keyword>
<evidence type="ECO:0000313" key="4">
    <source>
        <dbReference type="Proteomes" id="UP000585258"/>
    </source>
</evidence>
<organism evidence="3 4">
    <name type="scientific">Clostridium gasigenes</name>
    <dbReference type="NCBI Taxonomy" id="94869"/>
    <lineage>
        <taxon>Bacteria</taxon>
        <taxon>Bacillati</taxon>
        <taxon>Bacillota</taxon>
        <taxon>Clostridia</taxon>
        <taxon>Eubacteriales</taxon>
        <taxon>Clostridiaceae</taxon>
        <taxon>Clostridium</taxon>
    </lineage>
</organism>
<sequence length="319" mass="36574">MDKNNFKVSENSKVISVIVPCYNEEKALIPFYKELVRIIDNIKAYTFEVAFIDDGSKDKTLDIAIDICNKDKRFKYISFSKNFGKEAAMLAGLKASSGEYTVVMDCDLQDPPSILPEMIEAMEQGWDSVATRRCDRKGEPPIRSFFARKFYKIMNKISQVDIVDGARDYRMMCREMVDAIISLQEYHRFMKGIFGWVGFDTKWIEYENIERINGETKWSFFKLVLYGIEGIVAFTTVPLKFASLTGVLISFAGFIYVTYIVIRTLIFGIDVPGYASLISIMMFLGGIQLIALGIIGEYISKTYMEVKNRPHFIIRKTNL</sequence>
<dbReference type="GO" id="GO:0005886">
    <property type="term" value="C:plasma membrane"/>
    <property type="evidence" value="ECO:0007669"/>
    <property type="project" value="TreeGrafter"/>
</dbReference>
<dbReference type="EMBL" id="JACKWY010000001">
    <property type="protein sequence ID" value="MBB6713511.1"/>
    <property type="molecule type" value="Genomic_DNA"/>
</dbReference>
<dbReference type="PANTHER" id="PTHR48090:SF8">
    <property type="entry name" value="GLYCOSYLTRANSFERASE CSBB-RELATED"/>
    <property type="match status" value="1"/>
</dbReference>
<evidence type="ECO:0000313" key="3">
    <source>
        <dbReference type="EMBL" id="MBB6713511.1"/>
    </source>
</evidence>
<name>A0A7X0S9F9_9CLOT</name>
<protein>
    <submittedName>
        <fullName evidence="3">Glycosyltransferase family 2 protein</fullName>
    </submittedName>
</protein>
<dbReference type="RefSeq" id="WP_185163317.1">
    <property type="nucleotide sequence ID" value="NZ_JACKWY010000001.1"/>
</dbReference>
<accession>A0A7X0S9F9</accession>
<feature type="transmembrane region" description="Helical" evidence="1">
    <location>
        <begin position="241"/>
        <end position="262"/>
    </location>
</feature>
<dbReference type="PANTHER" id="PTHR48090">
    <property type="entry name" value="UNDECAPRENYL-PHOSPHATE 4-DEOXY-4-FORMAMIDO-L-ARABINOSE TRANSFERASE-RELATED"/>
    <property type="match status" value="1"/>
</dbReference>
<dbReference type="AlphaFoldDB" id="A0A7X0S9F9"/>